<dbReference type="Proteomes" id="UP001652624">
    <property type="component" value="Chromosome 9"/>
</dbReference>
<name>A0A1S3AHL6_ERIEU</name>
<keyword evidence="4 12" id="KW-0716">Sensory transduction</keyword>
<dbReference type="SMART" id="SM01381">
    <property type="entry name" value="7TM_GPCR_Srsx"/>
    <property type="match status" value="1"/>
</dbReference>
<dbReference type="InterPro" id="IPR017452">
    <property type="entry name" value="GPCR_Rhodpsn_7TM"/>
</dbReference>
<feature type="transmembrane region" description="Helical" evidence="12">
    <location>
        <begin position="60"/>
        <end position="81"/>
    </location>
</feature>
<dbReference type="PRINTS" id="PR00237">
    <property type="entry name" value="GPCRRHODOPSN"/>
</dbReference>
<evidence type="ECO:0000256" key="4">
    <source>
        <dbReference type="ARBA" id="ARBA00022606"/>
    </source>
</evidence>
<keyword evidence="14" id="KW-1185">Reference proteome</keyword>
<gene>
    <name evidence="15" type="primary">LOC103124383</name>
</gene>
<dbReference type="RefSeq" id="XP_007535166.2">
    <property type="nucleotide sequence ID" value="XM_007535104.2"/>
</dbReference>
<dbReference type="InParanoid" id="A0A1S3AHL6"/>
<keyword evidence="9 12" id="KW-0472">Membrane</keyword>
<evidence type="ECO:0000256" key="3">
    <source>
        <dbReference type="ARBA" id="ARBA00022475"/>
    </source>
</evidence>
<keyword evidence="3 12" id="KW-1003">Cell membrane</keyword>
<feature type="transmembrane region" description="Helical" evidence="12">
    <location>
        <begin position="26"/>
        <end position="48"/>
    </location>
</feature>
<dbReference type="eggNOG" id="ENOG502RIWV">
    <property type="taxonomic scope" value="Eukaryota"/>
</dbReference>
<evidence type="ECO:0000313" key="15">
    <source>
        <dbReference type="RefSeq" id="XP_007535166.2"/>
    </source>
</evidence>
<dbReference type="GeneID" id="103124383"/>
<comment type="function">
    <text evidence="1">Putative odorant or sperm cell receptor.</text>
</comment>
<evidence type="ECO:0000256" key="7">
    <source>
        <dbReference type="ARBA" id="ARBA00022989"/>
    </source>
</evidence>
<dbReference type="GO" id="GO:0004984">
    <property type="term" value="F:olfactory receptor activity"/>
    <property type="evidence" value="ECO:0007669"/>
    <property type="project" value="InterPro"/>
</dbReference>
<dbReference type="AlphaFoldDB" id="A0A1S3AHL6"/>
<keyword evidence="8 11" id="KW-0297">G-protein coupled receptor</keyword>
<proteinExistence type="inferred from homology"/>
<dbReference type="PROSITE" id="PS50262">
    <property type="entry name" value="G_PROTEIN_RECEP_F1_2"/>
    <property type="match status" value="1"/>
</dbReference>
<sequence>MGRDNDSDQQPFILLGFSDRPQLEKILFAFVLVFYVLTLVGNMAIIVLSIADSRLHTPMYFFLGNLSFLDLCFTTSIVPQLLRNLWGPDKTISYHGCVAQLYIYMVLGSTECVLLAVMSYDRYVAVCRPLHYTVVMHPRLCLQLVTVAWFGGFLNAFVMCPQTMQLSRCGHHKVDHFLCEMPALIAMSCEDTMLVEAFAFVLGVVLLLVPLSLILLSYGMIAAAVLKIKSAAGRKKAFNTCSSHLTVVSLFYGTIIYMYLQPANSYSQDQGKFLTLFYTIVTPSVNPLIYTLRNKDVKGAMKKLLGWEIVSKDSRGGIYEDQVYET</sequence>
<dbReference type="CDD" id="cd15434">
    <property type="entry name" value="7tmA_OR2W-like"/>
    <property type="match status" value="1"/>
</dbReference>
<evidence type="ECO:0000256" key="2">
    <source>
        <dbReference type="ARBA" id="ARBA00004651"/>
    </source>
</evidence>
<dbReference type="InterPro" id="IPR000276">
    <property type="entry name" value="GPCR_Rhodpsn"/>
</dbReference>
<evidence type="ECO:0000256" key="6">
    <source>
        <dbReference type="ARBA" id="ARBA00022725"/>
    </source>
</evidence>
<comment type="similarity">
    <text evidence="11">Belongs to the G-protein coupled receptor 1 family.</text>
</comment>
<dbReference type="PANTHER" id="PTHR26453">
    <property type="entry name" value="OLFACTORY RECEPTOR"/>
    <property type="match status" value="1"/>
</dbReference>
<keyword evidence="11 15" id="KW-0675">Receptor</keyword>
<dbReference type="Pfam" id="PF13853">
    <property type="entry name" value="7tm_4"/>
    <property type="match status" value="1"/>
</dbReference>
<dbReference type="PRINTS" id="PR00245">
    <property type="entry name" value="OLFACTORYR"/>
</dbReference>
<evidence type="ECO:0000256" key="1">
    <source>
        <dbReference type="ARBA" id="ARBA00003929"/>
    </source>
</evidence>
<feature type="transmembrane region" description="Helical" evidence="12">
    <location>
        <begin position="197"/>
        <end position="226"/>
    </location>
</feature>
<dbReference type="SUPFAM" id="SSF81321">
    <property type="entry name" value="Family A G protein-coupled receptor-like"/>
    <property type="match status" value="1"/>
</dbReference>
<evidence type="ECO:0000256" key="5">
    <source>
        <dbReference type="ARBA" id="ARBA00022692"/>
    </source>
</evidence>
<reference evidence="15" key="1">
    <citation type="submission" date="2025-08" db="UniProtKB">
        <authorList>
            <consortium name="RefSeq"/>
        </authorList>
    </citation>
    <scope>IDENTIFICATION</scope>
</reference>
<dbReference type="PROSITE" id="PS00237">
    <property type="entry name" value="G_PROTEIN_RECEP_F1_1"/>
    <property type="match status" value="1"/>
</dbReference>
<dbReference type="GO" id="GO:0005886">
    <property type="term" value="C:plasma membrane"/>
    <property type="evidence" value="ECO:0007669"/>
    <property type="project" value="UniProtKB-SubCell"/>
</dbReference>
<dbReference type="GO" id="GO:0004930">
    <property type="term" value="F:G protein-coupled receptor activity"/>
    <property type="evidence" value="ECO:0007669"/>
    <property type="project" value="UniProtKB-KW"/>
</dbReference>
<dbReference type="InterPro" id="IPR000725">
    <property type="entry name" value="Olfact_rcpt"/>
</dbReference>
<feature type="transmembrane region" description="Helical" evidence="12">
    <location>
        <begin position="272"/>
        <end position="292"/>
    </location>
</feature>
<feature type="transmembrane region" description="Helical" evidence="12">
    <location>
        <begin position="238"/>
        <end position="260"/>
    </location>
</feature>
<organism evidence="14 15">
    <name type="scientific">Erinaceus europaeus</name>
    <name type="common">Western European hedgehog</name>
    <dbReference type="NCBI Taxonomy" id="9365"/>
    <lineage>
        <taxon>Eukaryota</taxon>
        <taxon>Metazoa</taxon>
        <taxon>Chordata</taxon>
        <taxon>Craniata</taxon>
        <taxon>Vertebrata</taxon>
        <taxon>Euteleostomi</taxon>
        <taxon>Mammalia</taxon>
        <taxon>Eutheria</taxon>
        <taxon>Laurasiatheria</taxon>
        <taxon>Eulipotyphla</taxon>
        <taxon>Erinaceidae</taxon>
        <taxon>Erinaceinae</taxon>
        <taxon>Erinaceus</taxon>
    </lineage>
</organism>
<evidence type="ECO:0000313" key="14">
    <source>
        <dbReference type="Proteomes" id="UP001652624"/>
    </source>
</evidence>
<accession>A0A1S3AHL6</accession>
<keyword evidence="7 12" id="KW-1133">Transmembrane helix</keyword>
<evidence type="ECO:0000256" key="11">
    <source>
        <dbReference type="RuleBase" id="RU000688"/>
    </source>
</evidence>
<evidence type="ECO:0000256" key="10">
    <source>
        <dbReference type="ARBA" id="ARBA00023224"/>
    </source>
</evidence>
<dbReference type="OrthoDB" id="5950740at2759"/>
<keyword evidence="6 12" id="KW-0552">Olfaction</keyword>
<evidence type="ECO:0000256" key="8">
    <source>
        <dbReference type="ARBA" id="ARBA00023040"/>
    </source>
</evidence>
<evidence type="ECO:0000256" key="9">
    <source>
        <dbReference type="ARBA" id="ARBA00023136"/>
    </source>
</evidence>
<feature type="transmembrane region" description="Helical" evidence="12">
    <location>
        <begin position="140"/>
        <end position="158"/>
    </location>
</feature>
<feature type="transmembrane region" description="Helical" evidence="12">
    <location>
        <begin position="101"/>
        <end position="120"/>
    </location>
</feature>
<evidence type="ECO:0000259" key="13">
    <source>
        <dbReference type="PROSITE" id="PS50262"/>
    </source>
</evidence>
<feature type="domain" description="G-protein coupled receptors family 1 profile" evidence="13">
    <location>
        <begin position="41"/>
        <end position="290"/>
    </location>
</feature>
<keyword evidence="10 11" id="KW-0807">Transducer</keyword>
<comment type="subcellular location">
    <subcellularLocation>
        <location evidence="2 12">Cell membrane</location>
        <topology evidence="2 12">Multi-pass membrane protein</topology>
    </subcellularLocation>
</comment>
<protein>
    <recommendedName>
        <fullName evidence="12">Olfactory receptor</fullName>
    </recommendedName>
</protein>
<evidence type="ECO:0000256" key="12">
    <source>
        <dbReference type="RuleBase" id="RU363047"/>
    </source>
</evidence>
<dbReference type="Gene3D" id="1.20.1070.10">
    <property type="entry name" value="Rhodopsin 7-helix transmembrane proteins"/>
    <property type="match status" value="1"/>
</dbReference>
<keyword evidence="5 11" id="KW-0812">Transmembrane</keyword>